<evidence type="ECO:0000313" key="2">
    <source>
        <dbReference type="EMBL" id="USW54926.1"/>
    </source>
</evidence>
<dbReference type="Gene3D" id="2.170.270.10">
    <property type="entry name" value="SET domain"/>
    <property type="match status" value="1"/>
</dbReference>
<organism evidence="2 3">
    <name type="scientific">Septoria linicola</name>
    <dbReference type="NCBI Taxonomy" id="215465"/>
    <lineage>
        <taxon>Eukaryota</taxon>
        <taxon>Fungi</taxon>
        <taxon>Dikarya</taxon>
        <taxon>Ascomycota</taxon>
        <taxon>Pezizomycotina</taxon>
        <taxon>Dothideomycetes</taxon>
        <taxon>Dothideomycetidae</taxon>
        <taxon>Mycosphaerellales</taxon>
        <taxon>Mycosphaerellaceae</taxon>
        <taxon>Septoria</taxon>
    </lineage>
</organism>
<reference evidence="2" key="1">
    <citation type="submission" date="2022-06" db="EMBL/GenBank/DDBJ databases">
        <title>Complete genome sequences of two strains of the flax pathogen Septoria linicola.</title>
        <authorList>
            <person name="Lapalu N."/>
            <person name="Simon A."/>
            <person name="Demenou B."/>
            <person name="Paumier D."/>
            <person name="Guillot M.-P."/>
            <person name="Gout L."/>
            <person name="Valade R."/>
        </authorList>
    </citation>
    <scope>NUCLEOTIDE SEQUENCE</scope>
    <source>
        <strain evidence="2">SE15195</strain>
    </source>
</reference>
<dbReference type="PANTHER" id="PTHR47332">
    <property type="entry name" value="SET DOMAIN-CONTAINING PROTEIN 5"/>
    <property type="match status" value="1"/>
</dbReference>
<proteinExistence type="predicted"/>
<keyword evidence="3" id="KW-1185">Reference proteome</keyword>
<sequence length="176" mass="19534">MAGKKARTKARKAEEATTLSNTAETKARGPFSSEASSHQFKPSVLSKTKPKPGQAGDTFDVFMLKEAPGKGLGAFATQPIKCGATVYSEKPLVIIEKPPDDFTEQDICEAYVKLTPHEQRVFNGMRNRHEGKGCQCKTGRFFSSIFNLEDAWRRTGCFPICSRFNHSCRPTSPARW</sequence>
<protein>
    <recommendedName>
        <fullName evidence="4">SET domain-containing protein</fullName>
    </recommendedName>
</protein>
<dbReference type="Proteomes" id="UP001056384">
    <property type="component" value="Chromosome 6"/>
</dbReference>
<dbReference type="SUPFAM" id="SSF82199">
    <property type="entry name" value="SET domain"/>
    <property type="match status" value="1"/>
</dbReference>
<dbReference type="AlphaFoldDB" id="A0A9Q9B222"/>
<feature type="region of interest" description="Disordered" evidence="1">
    <location>
        <begin position="1"/>
        <end position="52"/>
    </location>
</feature>
<dbReference type="EMBL" id="CP099423">
    <property type="protein sequence ID" value="USW54926.1"/>
    <property type="molecule type" value="Genomic_DNA"/>
</dbReference>
<dbReference type="PANTHER" id="PTHR47332:SF4">
    <property type="entry name" value="SET DOMAIN-CONTAINING PROTEIN 5"/>
    <property type="match status" value="1"/>
</dbReference>
<dbReference type="InterPro" id="IPR046341">
    <property type="entry name" value="SET_dom_sf"/>
</dbReference>
<name>A0A9Q9B222_9PEZI</name>
<evidence type="ECO:0008006" key="4">
    <source>
        <dbReference type="Google" id="ProtNLM"/>
    </source>
</evidence>
<feature type="compositionally biased region" description="Basic residues" evidence="1">
    <location>
        <begin position="1"/>
        <end position="10"/>
    </location>
</feature>
<gene>
    <name evidence="2" type="ORF">Slin15195_G082450</name>
</gene>
<evidence type="ECO:0000313" key="3">
    <source>
        <dbReference type="Proteomes" id="UP001056384"/>
    </source>
</evidence>
<accession>A0A9Q9B222</accession>
<dbReference type="InterPro" id="IPR053185">
    <property type="entry name" value="SET_domain_protein"/>
</dbReference>
<evidence type="ECO:0000256" key="1">
    <source>
        <dbReference type="SAM" id="MobiDB-lite"/>
    </source>
</evidence>